<feature type="region of interest" description="Disordered" evidence="1">
    <location>
        <begin position="243"/>
        <end position="297"/>
    </location>
</feature>
<keyword evidence="2" id="KW-0472">Membrane</keyword>
<dbReference type="Proteomes" id="UP001595998">
    <property type="component" value="Unassembled WGS sequence"/>
</dbReference>
<keyword evidence="2" id="KW-1133">Transmembrane helix</keyword>
<feature type="transmembrane region" description="Helical" evidence="2">
    <location>
        <begin position="484"/>
        <end position="506"/>
    </location>
</feature>
<dbReference type="RefSeq" id="WP_380039818.1">
    <property type="nucleotide sequence ID" value="NZ_JBHSEH010000012.1"/>
</dbReference>
<gene>
    <name evidence="4" type="ORF">ACFOZ9_11745</name>
</gene>
<evidence type="ECO:0000313" key="4">
    <source>
        <dbReference type="EMBL" id="MFC4426882.1"/>
    </source>
</evidence>
<sequence length="537" mass="54460">MKAGAWLLTTGLLTLTGSAGAQDLPAYSRLAASLDEAARVRPTSAPAALAQLDRAQQALDTLGPTLRNRQIVSGLTDSLSAARAALARTPVELQAQVQLARGLMRKALYDQTLAALSTGAANGEAQLRLLTRDFGLSGASAQATLSDARSGSLERVAWRLQRAAVQKVNAALRGTRPEQTTGSYLNLARATGWFTVVQDAPGTSLKVAQFGEALRQLTGGDTAALTGSLGTLRAGTQALATTLASPPTTRPAPSATTAQAPATGGTPAGAPATPGTGQAAAPVGAAPAGPDRPATAAVTGAAGADGAYAGLARALSAASHAELPAAREGLAQAEQALVSAPSSLRGASGYDRLLADVRGAQSRTALRPVDVQGMIGALGNLERAAAGQPLSGLNSMSANTARNMGGWVRVIVFLLLSLLSAAPLYLLNLAFGGRNLYWRSISAGLVLLLLPTLLEGLFGLFGALGDALNIGGLRSLLNVSLTQGAYGLPLWALLTAGAIGLIAFGFRGLCVQFGLLGRGASARNDTQDASLDWDDDL</sequence>
<accession>A0ABV8XQQ2</accession>
<evidence type="ECO:0000256" key="3">
    <source>
        <dbReference type="SAM" id="SignalP"/>
    </source>
</evidence>
<organism evidence="4 5">
    <name type="scientific">Deinococcus navajonensis</name>
    <dbReference type="NCBI Taxonomy" id="309884"/>
    <lineage>
        <taxon>Bacteria</taxon>
        <taxon>Thermotogati</taxon>
        <taxon>Deinococcota</taxon>
        <taxon>Deinococci</taxon>
        <taxon>Deinococcales</taxon>
        <taxon>Deinococcaceae</taxon>
        <taxon>Deinococcus</taxon>
    </lineage>
</organism>
<evidence type="ECO:0000256" key="2">
    <source>
        <dbReference type="SAM" id="Phobius"/>
    </source>
</evidence>
<keyword evidence="3" id="KW-0732">Signal</keyword>
<keyword evidence="5" id="KW-1185">Reference proteome</keyword>
<comment type="caution">
    <text evidence="4">The sequence shown here is derived from an EMBL/GenBank/DDBJ whole genome shotgun (WGS) entry which is preliminary data.</text>
</comment>
<feature type="transmembrane region" description="Helical" evidence="2">
    <location>
        <begin position="406"/>
        <end position="431"/>
    </location>
</feature>
<reference evidence="5" key="1">
    <citation type="journal article" date="2019" name="Int. J. Syst. Evol. Microbiol.">
        <title>The Global Catalogue of Microorganisms (GCM) 10K type strain sequencing project: providing services to taxonomists for standard genome sequencing and annotation.</title>
        <authorList>
            <consortium name="The Broad Institute Genomics Platform"/>
            <consortium name="The Broad Institute Genome Sequencing Center for Infectious Disease"/>
            <person name="Wu L."/>
            <person name="Ma J."/>
        </authorList>
    </citation>
    <scope>NUCLEOTIDE SEQUENCE [LARGE SCALE GENOMIC DNA]</scope>
    <source>
        <strain evidence="5">CCUG 56029</strain>
    </source>
</reference>
<feature type="transmembrane region" description="Helical" evidence="2">
    <location>
        <begin position="443"/>
        <end position="464"/>
    </location>
</feature>
<feature type="signal peptide" evidence="3">
    <location>
        <begin position="1"/>
        <end position="21"/>
    </location>
</feature>
<keyword evidence="2" id="KW-0812">Transmembrane</keyword>
<dbReference type="EMBL" id="JBHSEH010000012">
    <property type="protein sequence ID" value="MFC4426882.1"/>
    <property type="molecule type" value="Genomic_DNA"/>
</dbReference>
<feature type="chain" id="PRO_5045180712" evidence="3">
    <location>
        <begin position="22"/>
        <end position="537"/>
    </location>
</feature>
<evidence type="ECO:0000256" key="1">
    <source>
        <dbReference type="SAM" id="MobiDB-lite"/>
    </source>
</evidence>
<protein>
    <submittedName>
        <fullName evidence="4">Uncharacterized protein</fullName>
    </submittedName>
</protein>
<proteinExistence type="predicted"/>
<name>A0ABV8XQQ2_9DEIO</name>
<evidence type="ECO:0000313" key="5">
    <source>
        <dbReference type="Proteomes" id="UP001595998"/>
    </source>
</evidence>